<dbReference type="FunFam" id="1.10.150.20:FF:000006">
    <property type="entry name" value="DNA ligase"/>
    <property type="match status" value="1"/>
</dbReference>
<dbReference type="Gene3D" id="1.10.287.610">
    <property type="entry name" value="Helix hairpin bin"/>
    <property type="match status" value="1"/>
</dbReference>
<dbReference type="InterPro" id="IPR004149">
    <property type="entry name" value="Znf_DNAligase_C4"/>
</dbReference>
<comment type="caution">
    <text evidence="16">The sequence shown here is derived from an EMBL/GenBank/DDBJ whole genome shotgun (WGS) entry which is preliminary data.</text>
</comment>
<dbReference type="InterPro" id="IPR041663">
    <property type="entry name" value="DisA/LigA_HHH"/>
</dbReference>
<keyword evidence="4 14" id="KW-0436">Ligase</keyword>
<dbReference type="NCBIfam" id="NF005932">
    <property type="entry name" value="PRK07956.1"/>
    <property type="match status" value="1"/>
</dbReference>
<feature type="binding site" evidence="14">
    <location>
        <begin position="88"/>
        <end position="89"/>
    </location>
    <ligand>
        <name>NAD(+)</name>
        <dbReference type="ChEBI" id="CHEBI:57540"/>
    </ligand>
</feature>
<keyword evidence="6 14" id="KW-0479">Metal-binding</keyword>
<reference evidence="16" key="1">
    <citation type="journal article" date="2020" name="mSystems">
        <title>Genome- and Community-Level Interaction Insights into Carbon Utilization and Element Cycling Functions of Hydrothermarchaeota in Hydrothermal Sediment.</title>
        <authorList>
            <person name="Zhou Z."/>
            <person name="Liu Y."/>
            <person name="Xu W."/>
            <person name="Pan J."/>
            <person name="Luo Z.H."/>
            <person name="Li M."/>
        </authorList>
    </citation>
    <scope>NUCLEOTIDE SEQUENCE [LARGE SCALE GENOMIC DNA]</scope>
    <source>
        <strain evidence="16">SpSt-767</strain>
    </source>
</reference>
<dbReference type="InterPro" id="IPR001357">
    <property type="entry name" value="BRCT_dom"/>
</dbReference>
<dbReference type="Gene3D" id="1.10.150.20">
    <property type="entry name" value="5' to 3' exonuclease, C-terminal subdomain"/>
    <property type="match status" value="2"/>
</dbReference>
<evidence type="ECO:0000256" key="11">
    <source>
        <dbReference type="ARBA" id="ARBA00023204"/>
    </source>
</evidence>
<comment type="similarity">
    <text evidence="13 14">Belongs to the NAD-dependent DNA ligase family. LigA subfamily.</text>
</comment>
<evidence type="ECO:0000313" key="16">
    <source>
        <dbReference type="EMBL" id="HHS29658.1"/>
    </source>
</evidence>
<dbReference type="FunFam" id="1.10.150.20:FF:000007">
    <property type="entry name" value="DNA ligase"/>
    <property type="match status" value="1"/>
</dbReference>
<evidence type="ECO:0000256" key="8">
    <source>
        <dbReference type="ARBA" id="ARBA00022833"/>
    </source>
</evidence>
<dbReference type="EC" id="6.5.1.2" evidence="2 14"/>
<keyword evidence="5 14" id="KW-0235">DNA replication</keyword>
<dbReference type="GO" id="GO:0006260">
    <property type="term" value="P:DNA replication"/>
    <property type="evidence" value="ECO:0007669"/>
    <property type="project" value="UniProtKB-KW"/>
</dbReference>
<dbReference type="SUPFAM" id="SSF50249">
    <property type="entry name" value="Nucleic acid-binding proteins"/>
    <property type="match status" value="1"/>
</dbReference>
<evidence type="ECO:0000256" key="10">
    <source>
        <dbReference type="ARBA" id="ARBA00023027"/>
    </source>
</evidence>
<dbReference type="InterPro" id="IPR012340">
    <property type="entry name" value="NA-bd_OB-fold"/>
</dbReference>
<protein>
    <recommendedName>
        <fullName evidence="3 14">DNA ligase</fullName>
        <ecNumber evidence="2 14">6.5.1.2</ecNumber>
    </recommendedName>
    <alternativeName>
        <fullName evidence="14">Polydeoxyribonucleotide synthase [NAD(+)]</fullName>
    </alternativeName>
</protein>
<dbReference type="SUPFAM" id="SSF47781">
    <property type="entry name" value="RuvA domain 2-like"/>
    <property type="match status" value="1"/>
</dbReference>
<dbReference type="Pfam" id="PF01653">
    <property type="entry name" value="DNA_ligase_aden"/>
    <property type="match status" value="1"/>
</dbReference>
<feature type="binding site" evidence="14">
    <location>
        <position position="143"/>
    </location>
    <ligand>
        <name>NAD(+)</name>
        <dbReference type="ChEBI" id="CHEBI:57540"/>
    </ligand>
</feature>
<feature type="binding site" evidence="14">
    <location>
        <position position="182"/>
    </location>
    <ligand>
        <name>NAD(+)</name>
        <dbReference type="ChEBI" id="CHEBI:57540"/>
    </ligand>
</feature>
<dbReference type="AlphaFoldDB" id="A0A7V6A449"/>
<dbReference type="EMBL" id="DTGR01000133">
    <property type="protein sequence ID" value="HHS29658.1"/>
    <property type="molecule type" value="Genomic_DNA"/>
</dbReference>
<accession>A0A7V6A449</accession>
<dbReference type="GO" id="GO:0003677">
    <property type="term" value="F:DNA binding"/>
    <property type="evidence" value="ECO:0007669"/>
    <property type="project" value="InterPro"/>
</dbReference>
<dbReference type="PROSITE" id="PS01055">
    <property type="entry name" value="DNA_LIGASE_N1"/>
    <property type="match status" value="1"/>
</dbReference>
<evidence type="ECO:0000256" key="7">
    <source>
        <dbReference type="ARBA" id="ARBA00022763"/>
    </source>
</evidence>
<sequence>MPSQKDIPQEVLNRVQELRDQIHYHNYRYYILDDPVISDAEFDKLLNELTQLEEEYPSLVTPDSPTQRVGAAPLDKFETVPHSLPMLSLENAFSEAEAREFEARLRRFLRTTGDIDYVVEPKMDGLAVELVYEKGRLRMGSTRGDGYRGENVTQNLKTIHTIPLQLLERDLPVPDLLEVRGEVYMNLDEFHKLNKERQARGEPAFANPRNAAAGSLRQLDPAVTASRPLKIFCYGIGRVSRSFQSHWEVLTALKGWGLRINPLIERRRGIEAAIQYHHDLEHRRHGLPYEIDGVVVKVDDLALQERLGTKARSPRWALAYKFAATQATTRVKDIVVNVGRTGAVTPMAVMEPVEVGGVTVSRATLHNEDEVARKDVRVGDTVLIQRAGDVIPEVVKVILEERPRDAKPFQMPSHCPVCGTKLVRPPGEAVTRCPNPDCLGALRRSILHFASKGAMDIDGLGEKIIDQLIDQGLVKEIPDLYRLTEADLVPLERFAEKSAGNLVAAIQRSKTVSLARFLYALGIRYVGEATAQLLAQHFQDYEDPFQALREAKEEELLQIEGIGPQVAKGIKEFFNRKKNQDILDELLKEIKFSAPKKPEPSPLAGKTFVFTGGLERFSREEAKAQVTSRGGKVSSSVSAKTDYVVVGADPGSKLARANALGVRTLNEDEFEELLKQS</sequence>
<dbReference type="FunFam" id="2.40.50.140:FF:000012">
    <property type="entry name" value="DNA ligase"/>
    <property type="match status" value="1"/>
</dbReference>
<dbReference type="CDD" id="cd17748">
    <property type="entry name" value="BRCT_DNA_ligase_like"/>
    <property type="match status" value="1"/>
</dbReference>
<evidence type="ECO:0000256" key="5">
    <source>
        <dbReference type="ARBA" id="ARBA00022705"/>
    </source>
</evidence>
<feature type="binding site" evidence="14">
    <location>
        <position position="297"/>
    </location>
    <ligand>
        <name>NAD(+)</name>
        <dbReference type="ChEBI" id="CHEBI:57540"/>
    </ligand>
</feature>
<gene>
    <name evidence="14 16" type="primary">ligA</name>
    <name evidence="16" type="ORF">ENV52_08160</name>
</gene>
<dbReference type="HAMAP" id="MF_01588">
    <property type="entry name" value="DNA_ligase_A"/>
    <property type="match status" value="1"/>
</dbReference>
<dbReference type="SUPFAM" id="SSF52113">
    <property type="entry name" value="BRCT domain"/>
    <property type="match status" value="1"/>
</dbReference>
<name>A0A7V6A449_9BACT</name>
<keyword evidence="11 14" id="KW-0234">DNA repair</keyword>
<evidence type="ECO:0000256" key="4">
    <source>
        <dbReference type="ARBA" id="ARBA00022598"/>
    </source>
</evidence>
<dbReference type="InterPro" id="IPR010994">
    <property type="entry name" value="RuvA_2-like"/>
</dbReference>
<dbReference type="NCBIfam" id="TIGR00575">
    <property type="entry name" value="dnlj"/>
    <property type="match status" value="1"/>
</dbReference>
<evidence type="ECO:0000259" key="15">
    <source>
        <dbReference type="PROSITE" id="PS50172"/>
    </source>
</evidence>
<dbReference type="InterPro" id="IPR003583">
    <property type="entry name" value="Hlx-hairpin-Hlx_DNA-bd_motif"/>
</dbReference>
<dbReference type="SMART" id="SM00278">
    <property type="entry name" value="HhH1"/>
    <property type="match status" value="4"/>
</dbReference>
<dbReference type="InterPro" id="IPR036420">
    <property type="entry name" value="BRCT_dom_sf"/>
</dbReference>
<dbReference type="GO" id="GO:0003911">
    <property type="term" value="F:DNA ligase (NAD+) activity"/>
    <property type="evidence" value="ECO:0007669"/>
    <property type="project" value="UniProtKB-UniRule"/>
</dbReference>
<keyword evidence="7 14" id="KW-0227">DNA damage</keyword>
<organism evidence="16">
    <name type="scientific">Desulfobacca acetoxidans</name>
    <dbReference type="NCBI Taxonomy" id="60893"/>
    <lineage>
        <taxon>Bacteria</taxon>
        <taxon>Pseudomonadati</taxon>
        <taxon>Thermodesulfobacteriota</taxon>
        <taxon>Desulfobaccia</taxon>
        <taxon>Desulfobaccales</taxon>
        <taxon>Desulfobaccaceae</taxon>
        <taxon>Desulfobacca</taxon>
    </lineage>
</organism>
<dbReference type="SUPFAM" id="SSF56091">
    <property type="entry name" value="DNA ligase/mRNA capping enzyme, catalytic domain"/>
    <property type="match status" value="1"/>
</dbReference>
<feature type="binding site" evidence="14">
    <location>
        <position position="433"/>
    </location>
    <ligand>
        <name>Zn(2+)</name>
        <dbReference type="ChEBI" id="CHEBI:29105"/>
    </ligand>
</feature>
<dbReference type="Pfam" id="PF12826">
    <property type="entry name" value="HHH_2"/>
    <property type="match status" value="1"/>
</dbReference>
<comment type="catalytic activity">
    <reaction evidence="12 14">
        <text>NAD(+) + (deoxyribonucleotide)n-3'-hydroxyl + 5'-phospho-(deoxyribonucleotide)m = (deoxyribonucleotide)n+m + AMP + beta-nicotinamide D-nucleotide.</text>
        <dbReference type="EC" id="6.5.1.2"/>
    </reaction>
</comment>
<evidence type="ECO:0000256" key="12">
    <source>
        <dbReference type="ARBA" id="ARBA00034005"/>
    </source>
</evidence>
<dbReference type="GO" id="GO:0006281">
    <property type="term" value="P:DNA repair"/>
    <property type="evidence" value="ECO:0007669"/>
    <property type="project" value="UniProtKB-KW"/>
</dbReference>
<keyword evidence="10 14" id="KW-0520">NAD</keyword>
<dbReference type="FunFam" id="1.10.287.610:FF:000002">
    <property type="entry name" value="DNA ligase"/>
    <property type="match status" value="1"/>
</dbReference>
<evidence type="ECO:0000256" key="14">
    <source>
        <dbReference type="HAMAP-Rule" id="MF_01588"/>
    </source>
</evidence>
<evidence type="ECO:0000256" key="3">
    <source>
        <dbReference type="ARBA" id="ARBA00013308"/>
    </source>
</evidence>
<evidence type="ECO:0000256" key="13">
    <source>
        <dbReference type="ARBA" id="ARBA00060881"/>
    </source>
</evidence>
<dbReference type="InterPro" id="IPR013839">
    <property type="entry name" value="DNAligase_adenylation"/>
</dbReference>
<dbReference type="InterPro" id="IPR013840">
    <property type="entry name" value="DNAligase_N"/>
</dbReference>
<feature type="active site" description="N6-AMP-lysine intermediate" evidence="14">
    <location>
        <position position="122"/>
    </location>
</feature>
<dbReference type="PANTHER" id="PTHR23389:SF9">
    <property type="entry name" value="DNA LIGASE"/>
    <property type="match status" value="1"/>
</dbReference>
<evidence type="ECO:0000256" key="6">
    <source>
        <dbReference type="ARBA" id="ARBA00022723"/>
    </source>
</evidence>
<proteinExistence type="inferred from homology"/>
<evidence type="ECO:0000256" key="2">
    <source>
        <dbReference type="ARBA" id="ARBA00012722"/>
    </source>
</evidence>
<dbReference type="Gene3D" id="3.30.470.30">
    <property type="entry name" value="DNA ligase/mRNA capping enzyme"/>
    <property type="match status" value="1"/>
</dbReference>
<keyword evidence="9 14" id="KW-0460">Magnesium</keyword>
<dbReference type="FunFam" id="3.30.470.30:FF:000001">
    <property type="entry name" value="DNA ligase"/>
    <property type="match status" value="1"/>
</dbReference>
<feature type="binding site" evidence="14">
    <location>
        <position position="418"/>
    </location>
    <ligand>
        <name>Zn(2+)</name>
        <dbReference type="ChEBI" id="CHEBI:29105"/>
    </ligand>
</feature>
<feature type="binding site" evidence="14">
    <location>
        <position position="321"/>
    </location>
    <ligand>
        <name>NAD(+)</name>
        <dbReference type="ChEBI" id="CHEBI:57540"/>
    </ligand>
</feature>
<dbReference type="Gene3D" id="2.40.50.140">
    <property type="entry name" value="Nucleic acid-binding proteins"/>
    <property type="match status" value="1"/>
</dbReference>
<keyword evidence="14" id="KW-0464">Manganese</keyword>
<evidence type="ECO:0000256" key="9">
    <source>
        <dbReference type="ARBA" id="ARBA00022842"/>
    </source>
</evidence>
<feature type="binding site" evidence="14">
    <location>
        <position position="120"/>
    </location>
    <ligand>
        <name>NAD(+)</name>
        <dbReference type="ChEBI" id="CHEBI:57540"/>
    </ligand>
</feature>
<dbReference type="Pfam" id="PF03120">
    <property type="entry name" value="OB_DNA_ligase"/>
    <property type="match status" value="1"/>
</dbReference>
<dbReference type="SMART" id="SM00532">
    <property type="entry name" value="LIGANc"/>
    <property type="match status" value="1"/>
</dbReference>
<dbReference type="Pfam" id="PF22745">
    <property type="entry name" value="Nlig-Ia"/>
    <property type="match status" value="1"/>
</dbReference>
<dbReference type="Pfam" id="PF00533">
    <property type="entry name" value="BRCT"/>
    <property type="match status" value="1"/>
</dbReference>
<dbReference type="InterPro" id="IPR004150">
    <property type="entry name" value="NAD_DNA_ligase_OB"/>
</dbReference>
<dbReference type="PROSITE" id="PS50172">
    <property type="entry name" value="BRCT"/>
    <property type="match status" value="1"/>
</dbReference>
<dbReference type="Gene3D" id="3.40.50.10190">
    <property type="entry name" value="BRCT domain"/>
    <property type="match status" value="1"/>
</dbReference>
<dbReference type="CDD" id="cd00114">
    <property type="entry name" value="LIGANc"/>
    <property type="match status" value="1"/>
</dbReference>
<dbReference type="InterPro" id="IPR018239">
    <property type="entry name" value="DNA_ligase_AS"/>
</dbReference>
<dbReference type="Gene3D" id="6.20.10.30">
    <property type="match status" value="1"/>
</dbReference>
<dbReference type="Pfam" id="PF03119">
    <property type="entry name" value="DNA_ligase_ZBD"/>
    <property type="match status" value="1"/>
</dbReference>
<feature type="binding site" evidence="14">
    <location>
        <position position="415"/>
    </location>
    <ligand>
        <name>Zn(2+)</name>
        <dbReference type="ChEBI" id="CHEBI:29105"/>
    </ligand>
</feature>
<dbReference type="SMART" id="SM00292">
    <property type="entry name" value="BRCT"/>
    <property type="match status" value="1"/>
</dbReference>
<keyword evidence="8 14" id="KW-0862">Zinc</keyword>
<dbReference type="InterPro" id="IPR001679">
    <property type="entry name" value="DNA_ligase"/>
</dbReference>
<dbReference type="GO" id="GO:0046872">
    <property type="term" value="F:metal ion binding"/>
    <property type="evidence" value="ECO:0007669"/>
    <property type="project" value="UniProtKB-KW"/>
</dbReference>
<feature type="binding site" evidence="14">
    <location>
        <begin position="39"/>
        <end position="43"/>
    </location>
    <ligand>
        <name>NAD(+)</name>
        <dbReference type="ChEBI" id="CHEBI:57540"/>
    </ligand>
</feature>
<dbReference type="GO" id="GO:0005829">
    <property type="term" value="C:cytosol"/>
    <property type="evidence" value="ECO:0007669"/>
    <property type="project" value="TreeGrafter"/>
</dbReference>
<comment type="cofactor">
    <cofactor evidence="14">
        <name>Mg(2+)</name>
        <dbReference type="ChEBI" id="CHEBI:18420"/>
    </cofactor>
    <cofactor evidence="14">
        <name>Mn(2+)</name>
        <dbReference type="ChEBI" id="CHEBI:29035"/>
    </cofactor>
</comment>
<feature type="binding site" evidence="14">
    <location>
        <position position="438"/>
    </location>
    <ligand>
        <name>Zn(2+)</name>
        <dbReference type="ChEBI" id="CHEBI:29105"/>
    </ligand>
</feature>
<comment type="function">
    <text evidence="1 14">DNA ligase that catalyzes the formation of phosphodiester linkages between 5'-phosphoryl and 3'-hydroxyl groups in double-stranded DNA using NAD as a coenzyme and as the energy source for the reaction. It is essential for DNA replication and repair of damaged DNA.</text>
</comment>
<dbReference type="PANTHER" id="PTHR23389">
    <property type="entry name" value="CHROMOSOME TRANSMISSION FIDELITY FACTOR 18"/>
    <property type="match status" value="1"/>
</dbReference>
<feature type="domain" description="BRCT" evidence="15">
    <location>
        <begin position="598"/>
        <end position="677"/>
    </location>
</feature>
<dbReference type="PIRSF" id="PIRSF001604">
    <property type="entry name" value="LigA"/>
    <property type="match status" value="1"/>
</dbReference>
<evidence type="ECO:0000256" key="1">
    <source>
        <dbReference type="ARBA" id="ARBA00004067"/>
    </source>
</evidence>